<proteinExistence type="predicted"/>
<reference evidence="1" key="1">
    <citation type="submission" date="2014-09" db="EMBL/GenBank/DDBJ databases">
        <authorList>
            <person name="Magalhaes I.L.F."/>
            <person name="Oliveira U."/>
            <person name="Santos F.R."/>
            <person name="Vidigal T.H.D.A."/>
            <person name="Brescovit A.D."/>
            <person name="Santos A.J."/>
        </authorList>
    </citation>
    <scope>NUCLEOTIDE SEQUENCE</scope>
    <source>
        <tissue evidence="1">Shoot tissue taken approximately 20 cm above the soil surface</tissue>
    </source>
</reference>
<organism evidence="1">
    <name type="scientific">Arundo donax</name>
    <name type="common">Giant reed</name>
    <name type="synonym">Donax arundinaceus</name>
    <dbReference type="NCBI Taxonomy" id="35708"/>
    <lineage>
        <taxon>Eukaryota</taxon>
        <taxon>Viridiplantae</taxon>
        <taxon>Streptophyta</taxon>
        <taxon>Embryophyta</taxon>
        <taxon>Tracheophyta</taxon>
        <taxon>Spermatophyta</taxon>
        <taxon>Magnoliopsida</taxon>
        <taxon>Liliopsida</taxon>
        <taxon>Poales</taxon>
        <taxon>Poaceae</taxon>
        <taxon>PACMAD clade</taxon>
        <taxon>Arundinoideae</taxon>
        <taxon>Arundineae</taxon>
        <taxon>Arundo</taxon>
    </lineage>
</organism>
<sequence length="11" mass="1287">MYNTALQNPVH</sequence>
<name>A0A0A9AF30_ARUDO</name>
<dbReference type="EMBL" id="GBRH01250335">
    <property type="protein sequence ID" value="JAD47560.1"/>
    <property type="molecule type" value="Transcribed_RNA"/>
</dbReference>
<reference evidence="1" key="2">
    <citation type="journal article" date="2015" name="Data Brief">
        <title>Shoot transcriptome of the giant reed, Arundo donax.</title>
        <authorList>
            <person name="Barrero R.A."/>
            <person name="Guerrero F.D."/>
            <person name="Moolhuijzen P."/>
            <person name="Goolsby J.A."/>
            <person name="Tidwell J."/>
            <person name="Bellgard S.E."/>
            <person name="Bellgard M.I."/>
        </authorList>
    </citation>
    <scope>NUCLEOTIDE SEQUENCE</scope>
    <source>
        <tissue evidence="1">Shoot tissue taken approximately 20 cm above the soil surface</tissue>
    </source>
</reference>
<accession>A0A0A9AF30</accession>
<protein>
    <submittedName>
        <fullName evidence="1">Uncharacterized protein</fullName>
    </submittedName>
</protein>
<evidence type="ECO:0000313" key="1">
    <source>
        <dbReference type="EMBL" id="JAD47560.1"/>
    </source>
</evidence>